<dbReference type="EMBL" id="CAMXCT010006090">
    <property type="protein sequence ID" value="CAI4013906.1"/>
    <property type="molecule type" value="Genomic_DNA"/>
</dbReference>
<dbReference type="OrthoDB" id="411079at2759"/>
<feature type="transmembrane region" description="Helical" evidence="1">
    <location>
        <begin position="9"/>
        <end position="30"/>
    </location>
</feature>
<dbReference type="AlphaFoldDB" id="A0A9P1DQZ2"/>
<feature type="transmembrane region" description="Helical" evidence="1">
    <location>
        <begin position="64"/>
        <end position="87"/>
    </location>
</feature>
<feature type="transmembrane region" description="Helical" evidence="1">
    <location>
        <begin position="99"/>
        <end position="117"/>
    </location>
</feature>
<keyword evidence="1" id="KW-0472">Membrane</keyword>
<dbReference type="Proteomes" id="UP001152797">
    <property type="component" value="Unassembled WGS sequence"/>
</dbReference>
<organism evidence="2">
    <name type="scientific">Cladocopium goreaui</name>
    <dbReference type="NCBI Taxonomy" id="2562237"/>
    <lineage>
        <taxon>Eukaryota</taxon>
        <taxon>Sar</taxon>
        <taxon>Alveolata</taxon>
        <taxon>Dinophyceae</taxon>
        <taxon>Suessiales</taxon>
        <taxon>Symbiodiniaceae</taxon>
        <taxon>Cladocopium</taxon>
    </lineage>
</organism>
<reference evidence="3 4" key="2">
    <citation type="submission" date="2024-05" db="EMBL/GenBank/DDBJ databases">
        <authorList>
            <person name="Chen Y."/>
            <person name="Shah S."/>
            <person name="Dougan E. K."/>
            <person name="Thang M."/>
            <person name="Chan C."/>
        </authorList>
    </citation>
    <scope>NUCLEOTIDE SEQUENCE [LARGE SCALE GENOMIC DNA]</scope>
</reference>
<name>A0A9P1DQZ2_9DINO</name>
<comment type="caution">
    <text evidence="2">The sequence shown here is derived from an EMBL/GenBank/DDBJ whole genome shotgun (WGS) entry which is preliminary data.</text>
</comment>
<gene>
    <name evidence="2" type="ORF">C1SCF055_LOCUS38845</name>
</gene>
<evidence type="ECO:0000313" key="2">
    <source>
        <dbReference type="EMBL" id="CAI4013906.1"/>
    </source>
</evidence>
<evidence type="ECO:0008006" key="5">
    <source>
        <dbReference type="Google" id="ProtNLM"/>
    </source>
</evidence>
<evidence type="ECO:0000313" key="3">
    <source>
        <dbReference type="EMBL" id="CAL4801218.1"/>
    </source>
</evidence>
<dbReference type="EMBL" id="CAMXCT020006090">
    <property type="protein sequence ID" value="CAL1167281.1"/>
    <property type="molecule type" value="Genomic_DNA"/>
</dbReference>
<keyword evidence="1" id="KW-0812">Transmembrane</keyword>
<feature type="transmembrane region" description="Helical" evidence="1">
    <location>
        <begin position="123"/>
        <end position="144"/>
    </location>
</feature>
<evidence type="ECO:0000256" key="1">
    <source>
        <dbReference type="SAM" id="Phobius"/>
    </source>
</evidence>
<evidence type="ECO:0000313" key="4">
    <source>
        <dbReference type="Proteomes" id="UP001152797"/>
    </source>
</evidence>
<dbReference type="EMBL" id="CAMXCT030006090">
    <property type="protein sequence ID" value="CAL4801218.1"/>
    <property type="molecule type" value="Genomic_DNA"/>
</dbReference>
<protein>
    <recommendedName>
        <fullName evidence="5">Transmembrane protein</fullName>
    </recommendedName>
</protein>
<proteinExistence type="predicted"/>
<keyword evidence="4" id="KW-1185">Reference proteome</keyword>
<accession>A0A9P1DQZ2</accession>
<keyword evidence="1" id="KW-1133">Transmembrane helix</keyword>
<reference evidence="2" key="1">
    <citation type="submission" date="2022-10" db="EMBL/GenBank/DDBJ databases">
        <authorList>
            <person name="Chen Y."/>
            <person name="Dougan E. K."/>
            <person name="Chan C."/>
            <person name="Rhodes N."/>
            <person name="Thang M."/>
        </authorList>
    </citation>
    <scope>NUCLEOTIDE SEQUENCE</scope>
</reference>
<sequence>MAMNLGNLLSYASCVTSLVTVVIGFIYAYWHFPPMSLLWSTCGWQDPDEYTYWVDCNSKWAEGWGIFGALTWIPLIFGAIGTMMVNPMVLEVVGFPRNFLQHGFFLILQGMMANIGFCGKLGVVTGFASLAVGFIDIIASAFHIKSDRMKDLQRLKDPTGYETHEDEDDDESE</sequence>